<dbReference type="InterPro" id="IPR004360">
    <property type="entry name" value="Glyas_Fos-R_dOase_dom"/>
</dbReference>
<sequence length="256" mass="27735">MSIPDFPPGAPCWIDLLTRDLDAAKSFYSQLFGWNYEVGDEENDGGYLTATKDGLAVAGLMSNDPDNDYPDVWSTYLRADDIGALADKAEFHGGQVYLPPVEVPEQGRMAMIGDPSGLGVGLWQFAGHTGYQSQGEPGTPAWHELHTRKFESSTKFYSQALGWELEVLSDNDQFRYQTLGSGEQARAGIMDISHFDDPSLAGWKVYFNVADVDQAVVTAVASGGTEISAPMDSDFGRVAVIADPTGAEFYVIAANN</sequence>
<reference evidence="3" key="1">
    <citation type="journal article" date="2019" name="Int. J. Syst. Evol. Microbiol.">
        <title>The Global Catalogue of Microorganisms (GCM) 10K type strain sequencing project: providing services to taxonomists for standard genome sequencing and annotation.</title>
        <authorList>
            <consortium name="The Broad Institute Genomics Platform"/>
            <consortium name="The Broad Institute Genome Sequencing Center for Infectious Disease"/>
            <person name="Wu L."/>
            <person name="Ma J."/>
        </authorList>
    </citation>
    <scope>NUCLEOTIDE SEQUENCE [LARGE SCALE GENOMIC DNA]</scope>
    <source>
        <strain evidence="3">CGMCC 1.3685</strain>
    </source>
</reference>
<name>A0ABQ2D911_9MICC</name>
<dbReference type="InterPro" id="IPR037523">
    <property type="entry name" value="VOC_core"/>
</dbReference>
<dbReference type="SUPFAM" id="SSF54593">
    <property type="entry name" value="Glyoxalase/Bleomycin resistance protein/Dihydroxybiphenyl dioxygenase"/>
    <property type="match status" value="2"/>
</dbReference>
<dbReference type="Proteomes" id="UP000606115">
    <property type="component" value="Unassembled WGS sequence"/>
</dbReference>
<dbReference type="PANTHER" id="PTHR33993:SF14">
    <property type="entry name" value="GB|AAF24581.1"/>
    <property type="match status" value="1"/>
</dbReference>
<dbReference type="Pfam" id="PF00903">
    <property type="entry name" value="Glyoxalase"/>
    <property type="match status" value="1"/>
</dbReference>
<dbReference type="InterPro" id="IPR029068">
    <property type="entry name" value="Glyas_Bleomycin-R_OHBP_Dase"/>
</dbReference>
<accession>A0ABQ2D911</accession>
<dbReference type="PROSITE" id="PS51819">
    <property type="entry name" value="VOC"/>
    <property type="match status" value="2"/>
</dbReference>
<dbReference type="PANTHER" id="PTHR33993">
    <property type="entry name" value="GLYOXALASE-RELATED"/>
    <property type="match status" value="1"/>
</dbReference>
<evidence type="ECO:0000313" key="3">
    <source>
        <dbReference type="Proteomes" id="UP000606115"/>
    </source>
</evidence>
<organism evidence="2 3">
    <name type="scientific">Glutamicibacter ardleyensis</name>
    <dbReference type="NCBI Taxonomy" id="225894"/>
    <lineage>
        <taxon>Bacteria</taxon>
        <taxon>Bacillati</taxon>
        <taxon>Actinomycetota</taxon>
        <taxon>Actinomycetes</taxon>
        <taxon>Micrococcales</taxon>
        <taxon>Micrococcaceae</taxon>
        <taxon>Glutamicibacter</taxon>
    </lineage>
</organism>
<dbReference type="Gene3D" id="3.10.180.10">
    <property type="entry name" value="2,3-Dihydroxybiphenyl 1,2-Dioxygenase, domain 1"/>
    <property type="match status" value="2"/>
</dbReference>
<keyword evidence="3" id="KW-1185">Reference proteome</keyword>
<protein>
    <submittedName>
        <fullName evidence="2">Glyoxalase/bleomycin resistance protein</fullName>
    </submittedName>
</protein>
<comment type="caution">
    <text evidence="2">The sequence shown here is derived from an EMBL/GenBank/DDBJ whole genome shotgun (WGS) entry which is preliminary data.</text>
</comment>
<dbReference type="Pfam" id="PF18029">
    <property type="entry name" value="Glyoxalase_6"/>
    <property type="match status" value="1"/>
</dbReference>
<dbReference type="InterPro" id="IPR041581">
    <property type="entry name" value="Glyoxalase_6"/>
</dbReference>
<evidence type="ECO:0000259" key="1">
    <source>
        <dbReference type="PROSITE" id="PS51819"/>
    </source>
</evidence>
<dbReference type="CDD" id="cd07247">
    <property type="entry name" value="SgaA_N_like"/>
    <property type="match status" value="2"/>
</dbReference>
<feature type="domain" description="VOC" evidence="1">
    <location>
        <begin position="10"/>
        <end position="125"/>
    </location>
</feature>
<evidence type="ECO:0000313" key="2">
    <source>
        <dbReference type="EMBL" id="GGJ48698.1"/>
    </source>
</evidence>
<dbReference type="RefSeq" id="WP_188683289.1">
    <property type="nucleotide sequence ID" value="NZ_BMKX01000001.1"/>
</dbReference>
<feature type="domain" description="VOC" evidence="1">
    <location>
        <begin position="139"/>
        <end position="254"/>
    </location>
</feature>
<dbReference type="EMBL" id="BMKX01000001">
    <property type="protein sequence ID" value="GGJ48698.1"/>
    <property type="molecule type" value="Genomic_DNA"/>
</dbReference>
<dbReference type="InterPro" id="IPR052164">
    <property type="entry name" value="Anthracycline_SecMetBiosynth"/>
</dbReference>
<proteinExistence type="predicted"/>
<gene>
    <name evidence="2" type="ORF">GCM10007173_04110</name>
</gene>
<dbReference type="GeneID" id="303302819"/>